<dbReference type="Proteomes" id="UP001195624">
    <property type="component" value="Unassembled WGS sequence"/>
</dbReference>
<dbReference type="RefSeq" id="WP_017798935.1">
    <property type="nucleotide sequence ID" value="NZ_JAGGMQ010000001.1"/>
</dbReference>
<keyword evidence="2" id="KW-1185">Reference proteome</keyword>
<dbReference type="EMBL" id="JAGGMQ010000001">
    <property type="protein sequence ID" value="MBP2169467.1"/>
    <property type="molecule type" value="Genomic_DNA"/>
</dbReference>
<name>A0ABS4PA31_9GAMM</name>
<proteinExistence type="predicted"/>
<dbReference type="InterPro" id="IPR029057">
    <property type="entry name" value="PRTase-like"/>
</dbReference>
<dbReference type="CDD" id="cd06223">
    <property type="entry name" value="PRTases_typeI"/>
    <property type="match status" value="1"/>
</dbReference>
<accession>A0ABS4PA31</accession>
<reference evidence="2" key="1">
    <citation type="submission" date="2023-07" db="EMBL/GenBank/DDBJ databases">
        <title>Genome mining of underrepresented organisms for secondary metabolites.</title>
        <authorList>
            <person name="D'Agostino P.M."/>
        </authorList>
    </citation>
    <scope>NUCLEOTIDE SEQUENCE [LARGE SCALE GENOMIC DNA]</scope>
    <source>
        <strain evidence="2">WS4403</strain>
    </source>
</reference>
<dbReference type="SUPFAM" id="SSF53271">
    <property type="entry name" value="PRTase-like"/>
    <property type="match status" value="1"/>
</dbReference>
<evidence type="ECO:0000313" key="2">
    <source>
        <dbReference type="Proteomes" id="UP001195624"/>
    </source>
</evidence>
<sequence>MGLILQGQHVIVDHSCRDWLLTSPEGNPTIEKSGDLKVYSVFRRQLLSGKHRRDRQQRKPGDNCPLIYALKRKEGLFTDIASIRRLYDSFGFILHNIATQEPAGYQHIISMPSAHNISHITGRRFARKFQARHITDFLRKVTVEEAFMLLDKADIDIENNRRIEFRIKLQAKEVGLNGKFSLKSIPTKFRGILPPLRLNIVPTLTFLPTRILIVDDLMATGTTLSTAAHIISQQYPGATVDAACLFSSSGR</sequence>
<dbReference type="Gene3D" id="3.40.50.2020">
    <property type="match status" value="1"/>
</dbReference>
<evidence type="ECO:0008006" key="3">
    <source>
        <dbReference type="Google" id="ProtNLM"/>
    </source>
</evidence>
<protein>
    <recommendedName>
        <fullName evidence="3">Phosphoribosyltransferase domain-containing protein</fullName>
    </recommendedName>
</protein>
<dbReference type="InterPro" id="IPR000836">
    <property type="entry name" value="PRTase_dom"/>
</dbReference>
<organism evidence="1 2">
    <name type="scientific">Winslowiella toletana</name>
    <dbReference type="NCBI Taxonomy" id="92490"/>
    <lineage>
        <taxon>Bacteria</taxon>
        <taxon>Pseudomonadati</taxon>
        <taxon>Pseudomonadota</taxon>
        <taxon>Gammaproteobacteria</taxon>
        <taxon>Enterobacterales</taxon>
        <taxon>Erwiniaceae</taxon>
        <taxon>Winslowiella</taxon>
    </lineage>
</organism>
<gene>
    <name evidence="1" type="ORF">J2125_002659</name>
</gene>
<comment type="caution">
    <text evidence="1">The sequence shown here is derived from an EMBL/GenBank/DDBJ whole genome shotgun (WGS) entry which is preliminary data.</text>
</comment>
<evidence type="ECO:0000313" key="1">
    <source>
        <dbReference type="EMBL" id="MBP2169467.1"/>
    </source>
</evidence>